<dbReference type="Proteomes" id="UP001497453">
    <property type="component" value="Chromosome 7"/>
</dbReference>
<accession>A0ABP1E219</accession>
<feature type="transmembrane region" description="Helical" evidence="1">
    <location>
        <begin position="163"/>
        <end position="186"/>
    </location>
</feature>
<reference evidence="3" key="1">
    <citation type="submission" date="2024-04" db="EMBL/GenBank/DDBJ databases">
        <authorList>
            <person name="Shaw F."/>
            <person name="Minotto A."/>
        </authorList>
    </citation>
    <scope>NUCLEOTIDE SEQUENCE [LARGE SCALE GENOMIC DNA]</scope>
</reference>
<organism evidence="2 3">
    <name type="scientific">Somion occarium</name>
    <dbReference type="NCBI Taxonomy" id="3059160"/>
    <lineage>
        <taxon>Eukaryota</taxon>
        <taxon>Fungi</taxon>
        <taxon>Dikarya</taxon>
        <taxon>Basidiomycota</taxon>
        <taxon>Agaricomycotina</taxon>
        <taxon>Agaricomycetes</taxon>
        <taxon>Polyporales</taxon>
        <taxon>Cerrenaceae</taxon>
        <taxon>Somion</taxon>
    </lineage>
</organism>
<evidence type="ECO:0000313" key="3">
    <source>
        <dbReference type="Proteomes" id="UP001497453"/>
    </source>
</evidence>
<sequence length="332" mass="37067">MTLSLASAQLVGTLLELSAYGVYIALIPQCFTLLRARGLKATLMKYMHLTFFINFLAITMNACTAFVRVVQAFTSHTDAELYFARTNSPSALLLGSSAMVVLITADALLVFRTFIVWNRDRRIIIIPVLLFVADCARSIYLMVTLTFTGSQWQNPLLNPTWQLVIFWAGSWLLNILCTSLIAYKIWKARRIANRLLSNVNERLNNAFVVIIESAAVYTLVSFATMIASILGHNSVYIVILLTPPSIGIVFLYAIISSSKVKESTAKQQSTVLTRSAVRRDENDRVSPDSPQAEHFNTALFSPTASANVDVTVQVHLKRTVHTDNWREADLEK</sequence>
<keyword evidence="3" id="KW-1185">Reference proteome</keyword>
<proteinExistence type="predicted"/>
<keyword evidence="1" id="KW-1133">Transmembrane helix</keyword>
<evidence type="ECO:0000256" key="1">
    <source>
        <dbReference type="SAM" id="Phobius"/>
    </source>
</evidence>
<feature type="transmembrane region" description="Helical" evidence="1">
    <location>
        <begin position="46"/>
        <end position="70"/>
    </location>
</feature>
<dbReference type="EMBL" id="OZ037950">
    <property type="protein sequence ID" value="CAL1713277.1"/>
    <property type="molecule type" value="Genomic_DNA"/>
</dbReference>
<name>A0ABP1E219_9APHY</name>
<feature type="transmembrane region" description="Helical" evidence="1">
    <location>
        <begin position="90"/>
        <end position="111"/>
    </location>
</feature>
<keyword evidence="1" id="KW-0812">Transmembrane</keyword>
<evidence type="ECO:0000313" key="2">
    <source>
        <dbReference type="EMBL" id="CAL1713277.1"/>
    </source>
</evidence>
<protein>
    <submittedName>
        <fullName evidence="2">Uncharacterized protein</fullName>
    </submittedName>
</protein>
<feature type="transmembrane region" description="Helical" evidence="1">
    <location>
        <begin position="123"/>
        <end position="143"/>
    </location>
</feature>
<keyword evidence="1" id="KW-0472">Membrane</keyword>
<feature type="transmembrane region" description="Helical" evidence="1">
    <location>
        <begin position="207"/>
        <end position="229"/>
    </location>
</feature>
<gene>
    <name evidence="2" type="ORF">GFSPODELE1_LOCUS9231</name>
</gene>
<feature type="transmembrane region" description="Helical" evidence="1">
    <location>
        <begin position="235"/>
        <end position="255"/>
    </location>
</feature>